<comment type="caution">
    <text evidence="9">The sequence shown here is derived from an EMBL/GenBank/DDBJ whole genome shotgun (WGS) entry which is preliminary data.</text>
</comment>
<feature type="domain" description="Tyr recombinase" evidence="8">
    <location>
        <begin position="32"/>
        <end position="209"/>
    </location>
</feature>
<dbReference type="PROSITE" id="PS51898">
    <property type="entry name" value="TYR_RECOMBINASE"/>
    <property type="match status" value="1"/>
</dbReference>
<reference evidence="9 10" key="1">
    <citation type="submission" date="2019-03" db="EMBL/GenBank/DDBJ databases">
        <title>Metabolic reconstructions from genomes of highly enriched 'Candidatus Accumulibacter' and 'Candidatus Competibacter' bioreactor populations.</title>
        <authorList>
            <person name="Annavajhala M.K."/>
            <person name="Welles L."/>
            <person name="Abbas B."/>
            <person name="Sorokin D."/>
            <person name="Park H."/>
            <person name="Van Loosdrecht M."/>
            <person name="Chandran K."/>
        </authorList>
    </citation>
    <scope>NUCLEOTIDE SEQUENCE [LARGE SCALE GENOMIC DNA]</scope>
    <source>
        <strain evidence="9 10">SBR_S</strain>
    </source>
</reference>
<gene>
    <name evidence="9" type="ORF">E4Q23_21390</name>
</gene>
<dbReference type="InterPro" id="IPR002104">
    <property type="entry name" value="Integrase_catalytic"/>
</dbReference>
<feature type="region of interest" description="Disordered" evidence="7">
    <location>
        <begin position="1"/>
        <end position="21"/>
    </location>
</feature>
<feature type="compositionally biased region" description="Basic and acidic residues" evidence="7">
    <location>
        <begin position="10"/>
        <end position="21"/>
    </location>
</feature>
<evidence type="ECO:0000256" key="5">
    <source>
        <dbReference type="ARBA" id="ARBA00023163"/>
    </source>
</evidence>
<keyword evidence="6" id="KW-0233">DNA recombination</keyword>
<dbReference type="EMBL" id="SPMY01000109">
    <property type="protein sequence ID" value="NMQ30081.1"/>
    <property type="molecule type" value="Genomic_DNA"/>
</dbReference>
<keyword evidence="2" id="KW-1029">Fimbrium biogenesis</keyword>
<keyword evidence="3" id="KW-0229">DNA integration</keyword>
<keyword evidence="10" id="KW-1185">Reference proteome</keyword>
<comment type="similarity">
    <text evidence="1">Belongs to the 'phage' integrase family.</text>
</comment>
<dbReference type="Proteomes" id="UP000749010">
    <property type="component" value="Unassembled WGS sequence"/>
</dbReference>
<dbReference type="InterPro" id="IPR013762">
    <property type="entry name" value="Integrase-like_cat_sf"/>
</dbReference>
<organism evidence="9 10">
    <name type="scientific">Candidatus Accumulibacter phosphatis</name>
    <dbReference type="NCBI Taxonomy" id="327160"/>
    <lineage>
        <taxon>Bacteria</taxon>
        <taxon>Pseudomonadati</taxon>
        <taxon>Pseudomonadota</taxon>
        <taxon>Betaproteobacteria</taxon>
        <taxon>Candidatus Accumulibacter</taxon>
    </lineage>
</organism>
<evidence type="ECO:0000256" key="6">
    <source>
        <dbReference type="ARBA" id="ARBA00023172"/>
    </source>
</evidence>
<dbReference type="InterPro" id="IPR011010">
    <property type="entry name" value="DNA_brk_join_enz"/>
</dbReference>
<evidence type="ECO:0000313" key="9">
    <source>
        <dbReference type="EMBL" id="NMQ30081.1"/>
    </source>
</evidence>
<name>A0ABX1U3D2_9PROT</name>
<evidence type="ECO:0000256" key="1">
    <source>
        <dbReference type="ARBA" id="ARBA00008857"/>
    </source>
</evidence>
<dbReference type="PANTHER" id="PTHR30349:SF62">
    <property type="entry name" value="TYPE 1 FIMBRIAE REGULATORY PROTEIN FIMB-RELATED"/>
    <property type="match status" value="1"/>
</dbReference>
<keyword evidence="5" id="KW-0804">Transcription</keyword>
<accession>A0ABX1U3D2</accession>
<dbReference type="Gene3D" id="1.10.443.10">
    <property type="entry name" value="Intergrase catalytic core"/>
    <property type="match status" value="1"/>
</dbReference>
<dbReference type="SUPFAM" id="SSF56349">
    <property type="entry name" value="DNA breaking-rejoining enzymes"/>
    <property type="match status" value="1"/>
</dbReference>
<evidence type="ECO:0000256" key="3">
    <source>
        <dbReference type="ARBA" id="ARBA00022908"/>
    </source>
</evidence>
<keyword evidence="4" id="KW-0805">Transcription regulation</keyword>
<sequence length="210" mass="23943">MSVDAASTPQDRDPPSIENRKVPGRLANAAYRSREYLSENEVTALMAAAASVGRHGARDAALILIAYRHGLRVSELVSLRWDQVDLRQGLLHVTRRKHGIASVHPLRGPELRALRRLQRDYPETDYVFVSERKAPFTTDAVCKIVRRAGREAGIEFSIHPHMLRHATGYKLANDGQDTRAIQHYLGHRNIQHTTRYTDLASDRFKDFWRD</sequence>
<evidence type="ECO:0000259" key="8">
    <source>
        <dbReference type="PROSITE" id="PS51898"/>
    </source>
</evidence>
<evidence type="ECO:0000313" key="10">
    <source>
        <dbReference type="Proteomes" id="UP000749010"/>
    </source>
</evidence>
<evidence type="ECO:0000256" key="2">
    <source>
        <dbReference type="ARBA" id="ARBA00022558"/>
    </source>
</evidence>
<dbReference type="Pfam" id="PF00589">
    <property type="entry name" value="Phage_integrase"/>
    <property type="match status" value="1"/>
</dbReference>
<dbReference type="PANTHER" id="PTHR30349">
    <property type="entry name" value="PHAGE INTEGRASE-RELATED"/>
    <property type="match status" value="1"/>
</dbReference>
<evidence type="ECO:0000256" key="4">
    <source>
        <dbReference type="ARBA" id="ARBA00023015"/>
    </source>
</evidence>
<evidence type="ECO:0000256" key="7">
    <source>
        <dbReference type="SAM" id="MobiDB-lite"/>
    </source>
</evidence>
<dbReference type="RefSeq" id="WP_169068507.1">
    <property type="nucleotide sequence ID" value="NZ_SPMY01000109.1"/>
</dbReference>
<dbReference type="InterPro" id="IPR050090">
    <property type="entry name" value="Tyrosine_recombinase_XerCD"/>
</dbReference>
<proteinExistence type="inferred from homology"/>
<protein>
    <submittedName>
        <fullName evidence="9">Integrase</fullName>
    </submittedName>
</protein>